<protein>
    <submittedName>
        <fullName evidence="2">Uncharacterized protein</fullName>
    </submittedName>
</protein>
<evidence type="ECO:0000256" key="1">
    <source>
        <dbReference type="SAM" id="MobiDB-lite"/>
    </source>
</evidence>
<accession>A0A6C0F613</accession>
<feature type="compositionally biased region" description="Basic residues" evidence="1">
    <location>
        <begin position="82"/>
        <end position="116"/>
    </location>
</feature>
<reference evidence="2" key="1">
    <citation type="journal article" date="2020" name="Nature">
        <title>Giant virus diversity and host interactions through global metagenomics.</title>
        <authorList>
            <person name="Schulz F."/>
            <person name="Roux S."/>
            <person name="Paez-Espino D."/>
            <person name="Jungbluth S."/>
            <person name="Walsh D.A."/>
            <person name="Denef V.J."/>
            <person name="McMahon K.D."/>
            <person name="Konstantinidis K.T."/>
            <person name="Eloe-Fadrosh E.A."/>
            <person name="Kyrpides N.C."/>
            <person name="Woyke T."/>
        </authorList>
    </citation>
    <scope>NUCLEOTIDE SEQUENCE</scope>
    <source>
        <strain evidence="2">GVMAG-S-ERX555967-130</strain>
    </source>
</reference>
<organism evidence="2">
    <name type="scientific">viral metagenome</name>
    <dbReference type="NCBI Taxonomy" id="1070528"/>
    <lineage>
        <taxon>unclassified sequences</taxon>
        <taxon>metagenomes</taxon>
        <taxon>organismal metagenomes</taxon>
    </lineage>
</organism>
<dbReference type="EMBL" id="MN738786">
    <property type="protein sequence ID" value="QHT36632.1"/>
    <property type="molecule type" value="Genomic_DNA"/>
</dbReference>
<feature type="region of interest" description="Disordered" evidence="1">
    <location>
        <begin position="73"/>
        <end position="116"/>
    </location>
</feature>
<sequence length="116" mass="13848">MSDYGAIDRYCRQSEIPVQEKKILKRLYSEIFDVYVSGTAASNELEDLLDITGFVEYEKALDFFERIGCKFNQSGSGYSKKNYSKKRRKSKRRSSKRRTSKRRTSKRRKSKRRVYY</sequence>
<evidence type="ECO:0000313" key="2">
    <source>
        <dbReference type="EMBL" id="QHT36632.1"/>
    </source>
</evidence>
<proteinExistence type="predicted"/>
<dbReference type="AlphaFoldDB" id="A0A6C0F613"/>
<name>A0A6C0F613_9ZZZZ</name>